<gene>
    <name evidence="3" type="ORF">M8T91_11865</name>
</gene>
<keyword evidence="1" id="KW-0472">Membrane</keyword>
<evidence type="ECO:0000256" key="1">
    <source>
        <dbReference type="SAM" id="Phobius"/>
    </source>
</evidence>
<keyword evidence="1" id="KW-0812">Transmembrane</keyword>
<feature type="transmembrane region" description="Helical" evidence="1">
    <location>
        <begin position="251"/>
        <end position="269"/>
    </location>
</feature>
<protein>
    <submittedName>
        <fullName evidence="3">Acyltransferase</fullName>
    </submittedName>
</protein>
<evidence type="ECO:0000313" key="4">
    <source>
        <dbReference type="Proteomes" id="UP001321520"/>
    </source>
</evidence>
<evidence type="ECO:0000313" key="3">
    <source>
        <dbReference type="EMBL" id="WKD48615.1"/>
    </source>
</evidence>
<keyword evidence="4" id="KW-1185">Reference proteome</keyword>
<feature type="transmembrane region" description="Helical" evidence="1">
    <location>
        <begin position="20"/>
        <end position="53"/>
    </location>
</feature>
<dbReference type="InterPro" id="IPR002656">
    <property type="entry name" value="Acyl_transf_3_dom"/>
</dbReference>
<dbReference type="EMBL" id="CP098023">
    <property type="protein sequence ID" value="WKD48615.1"/>
    <property type="molecule type" value="Genomic_DNA"/>
</dbReference>
<keyword evidence="1" id="KW-1133">Transmembrane helix</keyword>
<dbReference type="PANTHER" id="PTHR23028">
    <property type="entry name" value="ACETYLTRANSFERASE"/>
    <property type="match status" value="1"/>
</dbReference>
<dbReference type="GO" id="GO:0016746">
    <property type="term" value="F:acyltransferase activity"/>
    <property type="evidence" value="ECO:0007669"/>
    <property type="project" value="UniProtKB-KW"/>
</dbReference>
<dbReference type="RefSeq" id="WP_301414382.1">
    <property type="nucleotide sequence ID" value="NZ_CP098023.1"/>
</dbReference>
<dbReference type="PANTHER" id="PTHR23028:SF53">
    <property type="entry name" value="ACYL_TRANSF_3 DOMAIN-CONTAINING PROTEIN"/>
    <property type="match status" value="1"/>
</dbReference>
<reference evidence="3 4" key="1">
    <citation type="submission" date="2022-05" db="EMBL/GenBank/DDBJ databases">
        <title>Microbulbifer sp. nov., isolated from sponge.</title>
        <authorList>
            <person name="Gao L."/>
        </authorList>
    </citation>
    <scope>NUCLEOTIDE SEQUENCE [LARGE SCALE GENOMIC DNA]</scope>
    <source>
        <strain evidence="3 4">MI-G</strain>
    </source>
</reference>
<sequence length="322" mass="37334">MNEPVKLKSYFPHLDGLRAIAIAMVVLFHAGVPGFSGGFVGVDIFFVLSGYLVTRSLQREPKLLEFYKKRARRLMPALSLMLMVYLLVFYSIRPNYPHLRDAAIAFFYLSDYAAAYGDIPDYLKHTWSLSVEEQFYLIWPLLFLYLKPKLWHIIFAYVFFSAWRWVQNDWVVTYYSFDTRLSALLLGCALAHWKIKPLATSWLPLILLGLCCFHYYSKDPFFQDWGVMIVEISSALTIIFLPPGWLLNRFLIYFGRISYGIYLWHYPAIRIAQEFNATWPVLLLVGAVIGIGGAMLSYHFLESRFLENGRGKTLVATRKAIL</sequence>
<dbReference type="InterPro" id="IPR050879">
    <property type="entry name" value="Acyltransferase_3"/>
</dbReference>
<organism evidence="3 4">
    <name type="scientific">Microbulbifer spongiae</name>
    <dbReference type="NCBI Taxonomy" id="2944933"/>
    <lineage>
        <taxon>Bacteria</taxon>
        <taxon>Pseudomonadati</taxon>
        <taxon>Pseudomonadota</taxon>
        <taxon>Gammaproteobacteria</taxon>
        <taxon>Cellvibrionales</taxon>
        <taxon>Microbulbiferaceae</taxon>
        <taxon>Microbulbifer</taxon>
    </lineage>
</organism>
<name>A0ABY9E6G2_9GAMM</name>
<dbReference type="Pfam" id="PF01757">
    <property type="entry name" value="Acyl_transf_3"/>
    <property type="match status" value="1"/>
</dbReference>
<feature type="domain" description="Acyltransferase 3" evidence="2">
    <location>
        <begin position="14"/>
        <end position="298"/>
    </location>
</feature>
<feature type="transmembrane region" description="Helical" evidence="1">
    <location>
        <begin position="225"/>
        <end position="245"/>
    </location>
</feature>
<feature type="transmembrane region" description="Helical" evidence="1">
    <location>
        <begin position="172"/>
        <end position="193"/>
    </location>
</feature>
<feature type="transmembrane region" description="Helical" evidence="1">
    <location>
        <begin position="74"/>
        <end position="92"/>
    </location>
</feature>
<feature type="transmembrane region" description="Helical" evidence="1">
    <location>
        <begin position="281"/>
        <end position="301"/>
    </location>
</feature>
<feature type="transmembrane region" description="Helical" evidence="1">
    <location>
        <begin position="137"/>
        <end position="160"/>
    </location>
</feature>
<dbReference type="Proteomes" id="UP001321520">
    <property type="component" value="Chromosome"/>
</dbReference>
<evidence type="ECO:0000259" key="2">
    <source>
        <dbReference type="Pfam" id="PF01757"/>
    </source>
</evidence>
<accession>A0ABY9E6G2</accession>
<keyword evidence="3" id="KW-0808">Transferase</keyword>
<keyword evidence="3" id="KW-0012">Acyltransferase</keyword>
<proteinExistence type="predicted"/>